<dbReference type="InterPro" id="IPR004389">
    <property type="entry name" value="Ribosomal_uL18_bac-type"/>
</dbReference>
<dbReference type="AlphaFoldDB" id="A0A1A9QF93"/>
<keyword evidence="9" id="KW-1185">Reference proteome</keyword>
<dbReference type="Pfam" id="PF00861">
    <property type="entry name" value="Ribosomal_L18p"/>
    <property type="match status" value="1"/>
</dbReference>
<sequence>MKTKREILKARHKRVLKQVRRGNNHIRLRITKTNTHVYANALNDLEQKTIASSSSLTLKLPNGNKENCVLLAKDLSKKLKSLKVEQLVLDRGGHKYHGKIAVIADTLRAEGIKI</sequence>
<dbReference type="Gene3D" id="3.30.420.100">
    <property type="match status" value="1"/>
</dbReference>
<keyword evidence="5" id="KW-0687">Ribonucleoprotein</keyword>
<accession>A0A1A9QF93</accession>
<evidence type="ECO:0000256" key="2">
    <source>
        <dbReference type="ARBA" id="ARBA00022730"/>
    </source>
</evidence>
<gene>
    <name evidence="8" type="ORF">A6V39_03005</name>
</gene>
<evidence type="ECO:0000256" key="7">
    <source>
        <dbReference type="ARBA" id="ARBA00035496"/>
    </source>
</evidence>
<name>A0A1A9QF93_9MOLU</name>
<evidence type="ECO:0000256" key="3">
    <source>
        <dbReference type="ARBA" id="ARBA00022884"/>
    </source>
</evidence>
<proteinExistence type="inferred from homology"/>
<comment type="similarity">
    <text evidence="1">Belongs to the universal ribosomal protein uL18 family.</text>
</comment>
<dbReference type="InterPro" id="IPR005484">
    <property type="entry name" value="Ribosomal_uL18_bac/plant/anim"/>
</dbReference>
<dbReference type="GO" id="GO:1990904">
    <property type="term" value="C:ribonucleoprotein complex"/>
    <property type="evidence" value="ECO:0007669"/>
    <property type="project" value="UniProtKB-KW"/>
</dbReference>
<dbReference type="GO" id="GO:0005840">
    <property type="term" value="C:ribosome"/>
    <property type="evidence" value="ECO:0007669"/>
    <property type="project" value="UniProtKB-KW"/>
</dbReference>
<keyword evidence="4 8" id="KW-0689">Ribosomal protein</keyword>
<dbReference type="CDD" id="cd00432">
    <property type="entry name" value="Ribosomal_L18_L5e"/>
    <property type="match status" value="1"/>
</dbReference>
<dbReference type="STRING" id="432608.A6V39_03005"/>
<evidence type="ECO:0000256" key="5">
    <source>
        <dbReference type="ARBA" id="ARBA00023274"/>
    </source>
</evidence>
<dbReference type="SUPFAM" id="SSF53137">
    <property type="entry name" value="Translational machinery components"/>
    <property type="match status" value="1"/>
</dbReference>
<organism evidence="8 9">
    <name type="scientific">Candidatus Mycoplasma haematobovis</name>
    <dbReference type="NCBI Taxonomy" id="432608"/>
    <lineage>
        <taxon>Bacteria</taxon>
        <taxon>Bacillati</taxon>
        <taxon>Mycoplasmatota</taxon>
        <taxon>Mollicutes</taxon>
        <taxon>Mycoplasmataceae</taxon>
        <taxon>Mycoplasma</taxon>
    </lineage>
</organism>
<keyword evidence="3" id="KW-0694">RNA-binding</keyword>
<evidence type="ECO:0000313" key="9">
    <source>
        <dbReference type="Proteomes" id="UP000077623"/>
    </source>
</evidence>
<protein>
    <recommendedName>
        <fullName evidence="6">Large ribosomal subunit protein uL18</fullName>
    </recommendedName>
    <alternativeName>
        <fullName evidence="7">50S ribosomal protein L18</fullName>
    </alternativeName>
</protein>
<evidence type="ECO:0000313" key="8">
    <source>
        <dbReference type="EMBL" id="OAL10379.1"/>
    </source>
</evidence>
<dbReference type="Proteomes" id="UP000077623">
    <property type="component" value="Unassembled WGS sequence"/>
</dbReference>
<dbReference type="InterPro" id="IPR057268">
    <property type="entry name" value="Ribosomal_L18"/>
</dbReference>
<keyword evidence="2" id="KW-0699">rRNA-binding</keyword>
<dbReference type="EMBL" id="LWUJ01000011">
    <property type="protein sequence ID" value="OAL10379.1"/>
    <property type="molecule type" value="Genomic_DNA"/>
</dbReference>
<evidence type="ECO:0000256" key="1">
    <source>
        <dbReference type="ARBA" id="ARBA00007116"/>
    </source>
</evidence>
<dbReference type="RefSeq" id="WP_187150220.1">
    <property type="nucleotide sequence ID" value="NZ_LWUJ01000011.1"/>
</dbReference>
<dbReference type="GO" id="GO:0019843">
    <property type="term" value="F:rRNA binding"/>
    <property type="evidence" value="ECO:0007669"/>
    <property type="project" value="UniProtKB-KW"/>
</dbReference>
<dbReference type="GO" id="GO:0003735">
    <property type="term" value="F:structural constituent of ribosome"/>
    <property type="evidence" value="ECO:0007669"/>
    <property type="project" value="InterPro"/>
</dbReference>
<evidence type="ECO:0000256" key="6">
    <source>
        <dbReference type="ARBA" id="ARBA00035197"/>
    </source>
</evidence>
<dbReference type="NCBIfam" id="TIGR00060">
    <property type="entry name" value="L18_bact"/>
    <property type="match status" value="1"/>
</dbReference>
<dbReference type="GO" id="GO:0006412">
    <property type="term" value="P:translation"/>
    <property type="evidence" value="ECO:0007669"/>
    <property type="project" value="InterPro"/>
</dbReference>
<evidence type="ECO:0000256" key="4">
    <source>
        <dbReference type="ARBA" id="ARBA00022980"/>
    </source>
</evidence>
<comment type="caution">
    <text evidence="8">The sequence shown here is derived from an EMBL/GenBank/DDBJ whole genome shotgun (WGS) entry which is preliminary data.</text>
</comment>
<reference evidence="9" key="1">
    <citation type="submission" date="2016-04" db="EMBL/GenBank/DDBJ databases">
        <authorList>
            <person name="Quiroz-Castaneda R.E."/>
            <person name="Martinez-Ocampo F."/>
        </authorList>
    </citation>
    <scope>NUCLEOTIDE SEQUENCE [LARGE SCALE GENOMIC DNA]</scope>
    <source>
        <strain evidence="9">INIFAP01</strain>
    </source>
</reference>